<keyword evidence="2" id="KW-1185">Reference proteome</keyword>
<proteinExistence type="predicted"/>
<comment type="caution">
    <text evidence="1">The sequence shown here is derived from an EMBL/GenBank/DDBJ whole genome shotgun (WGS) entry which is preliminary data.</text>
</comment>
<dbReference type="EMBL" id="JBICBT010000176">
    <property type="protein sequence ID" value="KAL3121844.1"/>
    <property type="molecule type" value="Genomic_DNA"/>
</dbReference>
<name>A0ABD2M2Z8_9BILA</name>
<accession>A0ABD2M2Z8</accession>
<dbReference type="Proteomes" id="UP001620626">
    <property type="component" value="Unassembled WGS sequence"/>
</dbReference>
<sequence length="112" mass="12610">MDAYVLPQLNAFPPTQQQQQQQQLIFPHEQEFHAQLQQECSSNDIYGVNNIIELDFATGTMTIPNFSDNDVGSYTFPLEQSNFSAMNGPNGCELQGIGCTTLKLFKMENNDE</sequence>
<reference evidence="1 2" key="1">
    <citation type="submission" date="2024-10" db="EMBL/GenBank/DDBJ databases">
        <authorList>
            <person name="Kim D."/>
        </authorList>
    </citation>
    <scope>NUCLEOTIDE SEQUENCE [LARGE SCALE GENOMIC DNA]</scope>
    <source>
        <strain evidence="1">BH-2024</strain>
    </source>
</reference>
<evidence type="ECO:0000313" key="2">
    <source>
        <dbReference type="Proteomes" id="UP001620626"/>
    </source>
</evidence>
<dbReference type="AlphaFoldDB" id="A0ABD2M2Z8"/>
<organism evidence="1 2">
    <name type="scientific">Heterodera trifolii</name>
    <dbReference type="NCBI Taxonomy" id="157864"/>
    <lineage>
        <taxon>Eukaryota</taxon>
        <taxon>Metazoa</taxon>
        <taxon>Ecdysozoa</taxon>
        <taxon>Nematoda</taxon>
        <taxon>Chromadorea</taxon>
        <taxon>Rhabditida</taxon>
        <taxon>Tylenchina</taxon>
        <taxon>Tylenchomorpha</taxon>
        <taxon>Tylenchoidea</taxon>
        <taxon>Heteroderidae</taxon>
        <taxon>Heteroderinae</taxon>
        <taxon>Heterodera</taxon>
    </lineage>
</organism>
<protein>
    <submittedName>
        <fullName evidence="1">Uncharacterized protein</fullName>
    </submittedName>
</protein>
<gene>
    <name evidence="1" type="ORF">niasHT_006427</name>
</gene>
<evidence type="ECO:0000313" key="1">
    <source>
        <dbReference type="EMBL" id="KAL3121844.1"/>
    </source>
</evidence>